<evidence type="ECO:0000313" key="1">
    <source>
        <dbReference type="EMBL" id="OXE51282.1"/>
    </source>
</evidence>
<name>A0A227KS02_9BURK</name>
<dbReference type="EMBL" id="NHMP01000001">
    <property type="protein sequence ID" value="OXE51282.1"/>
    <property type="molecule type" value="Genomic_DNA"/>
</dbReference>
<keyword evidence="2" id="KW-1185">Reference proteome</keyword>
<dbReference type="AlphaFoldDB" id="A0A227KS02"/>
<sequence length="66" mass="7360">MRRGKDVKALEFPEPRVPGGGIKRETNLNIKLGEEFTEAVSVQDFVRRSTVGASMVTSSIRLGRKR</sequence>
<reference evidence="2" key="1">
    <citation type="submission" date="2017-05" db="EMBL/GenBank/DDBJ databases">
        <title>Improved OligoMM genomes.</title>
        <authorList>
            <person name="Garzetti D."/>
        </authorList>
    </citation>
    <scope>NUCLEOTIDE SEQUENCE [LARGE SCALE GENOMIC DNA]</scope>
    <source>
        <strain evidence="2">YL45</strain>
    </source>
</reference>
<accession>A0A227KS02</accession>
<protein>
    <submittedName>
        <fullName evidence="1">Uncharacterized protein</fullName>
    </submittedName>
</protein>
<gene>
    <name evidence="1" type="ORF">ADH67_03025</name>
</gene>
<organism evidence="1 2">
    <name type="scientific">Turicimonas muris</name>
    <dbReference type="NCBI Taxonomy" id="1796652"/>
    <lineage>
        <taxon>Bacteria</taxon>
        <taxon>Pseudomonadati</taxon>
        <taxon>Pseudomonadota</taxon>
        <taxon>Betaproteobacteria</taxon>
        <taxon>Burkholderiales</taxon>
        <taxon>Sutterellaceae</taxon>
        <taxon>Turicimonas</taxon>
    </lineage>
</organism>
<comment type="caution">
    <text evidence="1">The sequence shown here is derived from an EMBL/GenBank/DDBJ whole genome shotgun (WGS) entry which is preliminary data.</text>
</comment>
<proteinExistence type="predicted"/>
<evidence type="ECO:0000313" key="2">
    <source>
        <dbReference type="Proteomes" id="UP000214610"/>
    </source>
</evidence>
<dbReference type="Proteomes" id="UP000214610">
    <property type="component" value="Unassembled WGS sequence"/>
</dbReference>